<dbReference type="InterPro" id="IPR039420">
    <property type="entry name" value="WalR-like"/>
</dbReference>
<keyword evidence="9" id="KW-1185">Reference proteome</keyword>
<evidence type="ECO:0000259" key="7">
    <source>
        <dbReference type="PROSITE" id="PS50110"/>
    </source>
</evidence>
<comment type="caution">
    <text evidence="8">The sequence shown here is derived from an EMBL/GenBank/DDBJ whole genome shotgun (WGS) entry which is preliminary data.</text>
</comment>
<sequence>MNSSSINRILVAEDHYVSRHLLERNLQNWGFEVISAQDGAAAAEILEGPEAPSIAILDWMMPRMDGVEVCQRIRKNHKNPYIYLLMLTAKSQKDEIATGLDAGADDYVIKPFDPDELRARLKVGQRVVELERTLEKRVKDLEAALADVKRLKTLLPICMYCKSVRDDQDYWRQIDEYIYTETGTDFSHGICPACMEKIAKGQLM</sequence>
<protein>
    <submittedName>
        <fullName evidence="8">Response regulator receiver protein</fullName>
    </submittedName>
</protein>
<proteinExistence type="predicted"/>
<evidence type="ECO:0000256" key="6">
    <source>
        <dbReference type="PROSITE-ProRule" id="PRU00169"/>
    </source>
</evidence>
<evidence type="ECO:0000313" key="9">
    <source>
        <dbReference type="Proteomes" id="UP000005824"/>
    </source>
</evidence>
<dbReference type="GO" id="GO:0000156">
    <property type="term" value="F:phosphorelay response regulator activity"/>
    <property type="evidence" value="ECO:0007669"/>
    <property type="project" value="TreeGrafter"/>
</dbReference>
<feature type="modified residue" description="4-aspartylphosphate" evidence="6">
    <location>
        <position position="58"/>
    </location>
</feature>
<dbReference type="RefSeq" id="WP_006979611.1">
    <property type="nucleotide sequence ID" value="NZ_ABVL01000005.1"/>
</dbReference>
<dbReference type="CDD" id="cd17574">
    <property type="entry name" value="REC_OmpR"/>
    <property type="match status" value="1"/>
</dbReference>
<dbReference type="SUPFAM" id="SSF52172">
    <property type="entry name" value="CheY-like"/>
    <property type="match status" value="1"/>
</dbReference>
<evidence type="ECO:0000256" key="4">
    <source>
        <dbReference type="ARBA" id="ARBA00023125"/>
    </source>
</evidence>
<dbReference type="Pfam" id="PF00072">
    <property type="entry name" value="Response_reg"/>
    <property type="match status" value="1"/>
</dbReference>
<keyword evidence="5" id="KW-0804">Transcription</keyword>
<organism evidence="8 9">
    <name type="scientific">Chthoniobacter flavus Ellin428</name>
    <dbReference type="NCBI Taxonomy" id="497964"/>
    <lineage>
        <taxon>Bacteria</taxon>
        <taxon>Pseudomonadati</taxon>
        <taxon>Verrucomicrobiota</taxon>
        <taxon>Spartobacteria</taxon>
        <taxon>Chthoniobacterales</taxon>
        <taxon>Chthoniobacteraceae</taxon>
        <taxon>Chthoniobacter</taxon>
    </lineage>
</organism>
<dbReference type="GO" id="GO:0000976">
    <property type="term" value="F:transcription cis-regulatory region binding"/>
    <property type="evidence" value="ECO:0007669"/>
    <property type="project" value="TreeGrafter"/>
</dbReference>
<evidence type="ECO:0000256" key="3">
    <source>
        <dbReference type="ARBA" id="ARBA00023015"/>
    </source>
</evidence>
<keyword evidence="4" id="KW-0238">DNA-binding</keyword>
<dbReference type="eggNOG" id="COG0745">
    <property type="taxonomic scope" value="Bacteria"/>
</dbReference>
<dbReference type="Proteomes" id="UP000005824">
    <property type="component" value="Unassembled WGS sequence"/>
</dbReference>
<dbReference type="GO" id="GO:0032993">
    <property type="term" value="C:protein-DNA complex"/>
    <property type="evidence" value="ECO:0007669"/>
    <property type="project" value="TreeGrafter"/>
</dbReference>
<dbReference type="STRING" id="497964.CfE428DRAFT_2286"/>
<dbReference type="GO" id="GO:0005829">
    <property type="term" value="C:cytosol"/>
    <property type="evidence" value="ECO:0007669"/>
    <property type="project" value="TreeGrafter"/>
</dbReference>
<keyword evidence="3" id="KW-0805">Transcription regulation</keyword>
<name>B4D048_9BACT</name>
<evidence type="ECO:0000256" key="1">
    <source>
        <dbReference type="ARBA" id="ARBA00022553"/>
    </source>
</evidence>
<gene>
    <name evidence="8" type="ORF">CfE428DRAFT_2286</name>
</gene>
<dbReference type="PANTHER" id="PTHR48111">
    <property type="entry name" value="REGULATOR OF RPOS"/>
    <property type="match status" value="1"/>
</dbReference>
<evidence type="ECO:0000256" key="5">
    <source>
        <dbReference type="ARBA" id="ARBA00023163"/>
    </source>
</evidence>
<dbReference type="InParanoid" id="B4D048"/>
<dbReference type="Gene3D" id="3.40.50.2300">
    <property type="match status" value="1"/>
</dbReference>
<reference evidence="8 9" key="1">
    <citation type="journal article" date="2011" name="J. Bacteriol.">
        <title>Genome sequence of Chthoniobacter flavus Ellin428, an aerobic heterotrophic soil bacterium.</title>
        <authorList>
            <person name="Kant R."/>
            <person name="van Passel M.W."/>
            <person name="Palva A."/>
            <person name="Lucas S."/>
            <person name="Lapidus A."/>
            <person name="Glavina Del Rio T."/>
            <person name="Dalin E."/>
            <person name="Tice H."/>
            <person name="Bruce D."/>
            <person name="Goodwin L."/>
            <person name="Pitluck S."/>
            <person name="Larimer F.W."/>
            <person name="Land M.L."/>
            <person name="Hauser L."/>
            <person name="Sangwan P."/>
            <person name="de Vos W.M."/>
            <person name="Janssen P.H."/>
            <person name="Smidt H."/>
        </authorList>
    </citation>
    <scope>NUCLEOTIDE SEQUENCE [LARGE SCALE GENOMIC DNA]</scope>
    <source>
        <strain evidence="8 9">Ellin428</strain>
    </source>
</reference>
<dbReference type="InterPro" id="IPR011006">
    <property type="entry name" value="CheY-like_superfamily"/>
</dbReference>
<dbReference type="EMBL" id="ABVL01000005">
    <property type="protein sequence ID" value="EDY20362.1"/>
    <property type="molecule type" value="Genomic_DNA"/>
</dbReference>
<evidence type="ECO:0000256" key="2">
    <source>
        <dbReference type="ARBA" id="ARBA00023012"/>
    </source>
</evidence>
<keyword evidence="1 6" id="KW-0597">Phosphoprotein</keyword>
<dbReference type="SMART" id="SM00448">
    <property type="entry name" value="REC"/>
    <property type="match status" value="1"/>
</dbReference>
<dbReference type="AlphaFoldDB" id="B4D048"/>
<dbReference type="InterPro" id="IPR001789">
    <property type="entry name" value="Sig_transdc_resp-reg_receiver"/>
</dbReference>
<accession>B4D048</accession>
<feature type="domain" description="Response regulatory" evidence="7">
    <location>
        <begin position="8"/>
        <end position="125"/>
    </location>
</feature>
<dbReference type="GO" id="GO:0006355">
    <property type="term" value="P:regulation of DNA-templated transcription"/>
    <property type="evidence" value="ECO:0007669"/>
    <property type="project" value="TreeGrafter"/>
</dbReference>
<dbReference type="PROSITE" id="PS50110">
    <property type="entry name" value="RESPONSE_REGULATORY"/>
    <property type="match status" value="1"/>
</dbReference>
<evidence type="ECO:0000313" key="8">
    <source>
        <dbReference type="EMBL" id="EDY20362.1"/>
    </source>
</evidence>
<keyword evidence="2" id="KW-0902">Two-component regulatory system</keyword>
<dbReference type="PANTHER" id="PTHR48111:SF1">
    <property type="entry name" value="TWO-COMPONENT RESPONSE REGULATOR ORR33"/>
    <property type="match status" value="1"/>
</dbReference>